<evidence type="ECO:0000313" key="2">
    <source>
        <dbReference type="EMBL" id="KZL70859.1"/>
    </source>
</evidence>
<feature type="compositionally biased region" description="Basic residues" evidence="1">
    <location>
        <begin position="1"/>
        <end position="11"/>
    </location>
</feature>
<sequence length="363" mass="40624">MMPPTRKKAKIKATNVRGTNTAEQREDAKDDAGDVTQNERMMSSQPTEKGSGENGFRRLPIEIRQMVYALAVVENEPIEPFQVEARANKFIGGKASTKAFTSLLLTCRTVYEEVLSRPDFYRYLTTFLAALTPARRAMIRKIKLALLYWDTYKNDGTLESTVTLLSHCTSFQSLSIVVPIHTWYIGGSPETVLRQLLQLPAKTFHMKPDGNDWRRLRTASVQHFELSMTRFPAPQPCQVLFGGLGVSADHGKLRFSGEHGFVSTNAALVKQVQRLNACLLELGTHCSPEYATDKPIVGSRLQEALVRSNIDVYGDNRVGQSHQSGMVTRSRKLRMKQANSNGVLPKVAQNPKYVDAYDDVLET</sequence>
<reference evidence="2 3" key="1">
    <citation type="submission" date="2015-06" db="EMBL/GenBank/DDBJ databases">
        <title>Survival trade-offs in plant roots during colonization by closely related pathogenic and mutualistic fungi.</title>
        <authorList>
            <person name="Hacquard S."/>
            <person name="Kracher B."/>
            <person name="Hiruma K."/>
            <person name="Weinman A."/>
            <person name="Muench P."/>
            <person name="Garrido Oter R."/>
            <person name="Ver Loren van Themaat E."/>
            <person name="Dallerey J.-F."/>
            <person name="Damm U."/>
            <person name="Henrissat B."/>
            <person name="Lespinet O."/>
            <person name="Thon M."/>
            <person name="Kemen E."/>
            <person name="McHardy A.C."/>
            <person name="Schulze-Lefert P."/>
            <person name="O'Connell R.J."/>
        </authorList>
    </citation>
    <scope>NUCLEOTIDE SEQUENCE [LARGE SCALE GENOMIC DNA]</scope>
    <source>
        <strain evidence="2 3">0861</strain>
    </source>
</reference>
<name>A0A166SKK2_9PEZI</name>
<keyword evidence="3" id="KW-1185">Reference proteome</keyword>
<dbReference type="AlphaFoldDB" id="A0A166SKK2"/>
<dbReference type="PANTHER" id="PTHR38790">
    <property type="entry name" value="2EXR DOMAIN-CONTAINING PROTEIN-RELATED"/>
    <property type="match status" value="1"/>
</dbReference>
<feature type="compositionally biased region" description="Polar residues" evidence="1">
    <location>
        <begin position="35"/>
        <end position="48"/>
    </location>
</feature>
<dbReference type="Proteomes" id="UP000076552">
    <property type="component" value="Unassembled WGS sequence"/>
</dbReference>
<dbReference type="EMBL" id="LFIV01000083">
    <property type="protein sequence ID" value="KZL70859.1"/>
    <property type="molecule type" value="Genomic_DNA"/>
</dbReference>
<evidence type="ECO:0000256" key="1">
    <source>
        <dbReference type="SAM" id="MobiDB-lite"/>
    </source>
</evidence>
<feature type="region of interest" description="Disordered" evidence="1">
    <location>
        <begin position="1"/>
        <end position="55"/>
    </location>
</feature>
<gene>
    <name evidence="2" type="ORF">CT0861_09717</name>
</gene>
<feature type="compositionally biased region" description="Basic and acidic residues" evidence="1">
    <location>
        <begin position="23"/>
        <end position="32"/>
    </location>
</feature>
<comment type="caution">
    <text evidence="2">The sequence shown here is derived from an EMBL/GenBank/DDBJ whole genome shotgun (WGS) entry which is preliminary data.</text>
</comment>
<evidence type="ECO:0000313" key="3">
    <source>
        <dbReference type="Proteomes" id="UP000076552"/>
    </source>
</evidence>
<organism evidence="2 3">
    <name type="scientific">Colletotrichum tofieldiae</name>
    <dbReference type="NCBI Taxonomy" id="708197"/>
    <lineage>
        <taxon>Eukaryota</taxon>
        <taxon>Fungi</taxon>
        <taxon>Dikarya</taxon>
        <taxon>Ascomycota</taxon>
        <taxon>Pezizomycotina</taxon>
        <taxon>Sordariomycetes</taxon>
        <taxon>Hypocreomycetidae</taxon>
        <taxon>Glomerellales</taxon>
        <taxon>Glomerellaceae</taxon>
        <taxon>Colletotrichum</taxon>
        <taxon>Colletotrichum spaethianum species complex</taxon>
    </lineage>
</organism>
<proteinExistence type="predicted"/>
<protein>
    <submittedName>
        <fullName evidence="2">Uncharacterized protein</fullName>
    </submittedName>
</protein>
<accession>A0A166SKK2</accession>